<dbReference type="PANTHER" id="PTHR35527:SF2">
    <property type="entry name" value="HYDROLASE"/>
    <property type="match status" value="1"/>
</dbReference>
<evidence type="ECO:0000256" key="2">
    <source>
        <dbReference type="ARBA" id="ARBA00022801"/>
    </source>
</evidence>
<dbReference type="SUPFAM" id="SSF56235">
    <property type="entry name" value="N-terminal nucleophile aminohydrolases (Ntn hydrolases)"/>
    <property type="match status" value="1"/>
</dbReference>
<comment type="similarity">
    <text evidence="1">Belongs to the peptidase C59 family.</text>
</comment>
<evidence type="ECO:0000259" key="4">
    <source>
        <dbReference type="Pfam" id="PF02275"/>
    </source>
</evidence>
<evidence type="ECO:0000313" key="5">
    <source>
        <dbReference type="EMBL" id="CAD8868817.1"/>
    </source>
</evidence>
<evidence type="ECO:0000256" key="3">
    <source>
        <dbReference type="SAM" id="SignalP"/>
    </source>
</evidence>
<dbReference type="Gene3D" id="3.60.60.10">
    <property type="entry name" value="Penicillin V Acylase, Chain A"/>
    <property type="match status" value="1"/>
</dbReference>
<evidence type="ECO:0000256" key="1">
    <source>
        <dbReference type="ARBA" id="ARBA00006625"/>
    </source>
</evidence>
<feature type="chain" id="PRO_5031270550" description="Choloylglycine hydrolase/NAAA C-terminal domain-containing protein" evidence="3">
    <location>
        <begin position="17"/>
        <end position="507"/>
    </location>
</feature>
<organism evidence="5">
    <name type="scientific">Noctiluca scintillans</name>
    <name type="common">Sea sparkle</name>
    <name type="synonym">Red tide dinoflagellate</name>
    <dbReference type="NCBI Taxonomy" id="2966"/>
    <lineage>
        <taxon>Eukaryota</taxon>
        <taxon>Sar</taxon>
        <taxon>Alveolata</taxon>
        <taxon>Dinophyceae</taxon>
        <taxon>Noctilucales</taxon>
        <taxon>Noctilucaceae</taxon>
        <taxon>Noctiluca</taxon>
    </lineage>
</organism>
<keyword evidence="3" id="KW-0732">Signal</keyword>
<dbReference type="PANTHER" id="PTHR35527">
    <property type="entry name" value="CHOLOYLGLYCINE HYDROLASE"/>
    <property type="match status" value="1"/>
</dbReference>
<dbReference type="GO" id="GO:0016787">
    <property type="term" value="F:hydrolase activity"/>
    <property type="evidence" value="ECO:0007669"/>
    <property type="project" value="UniProtKB-KW"/>
</dbReference>
<dbReference type="InterPro" id="IPR029055">
    <property type="entry name" value="Ntn_hydrolases_N"/>
</dbReference>
<dbReference type="InterPro" id="IPR029132">
    <property type="entry name" value="CBAH/NAAA_C"/>
</dbReference>
<keyword evidence="2" id="KW-0378">Hydrolase</keyword>
<dbReference type="EMBL" id="HBFQ01060981">
    <property type="protein sequence ID" value="CAD8868817.1"/>
    <property type="molecule type" value="Transcribed_RNA"/>
</dbReference>
<proteinExistence type="inferred from homology"/>
<name>A0A7S1AYA9_NOCSC</name>
<dbReference type="InterPro" id="IPR052193">
    <property type="entry name" value="Peptidase_C59"/>
</dbReference>
<dbReference type="Pfam" id="PF02275">
    <property type="entry name" value="CBAH"/>
    <property type="match status" value="1"/>
</dbReference>
<feature type="signal peptide" evidence="3">
    <location>
        <begin position="1"/>
        <end position="16"/>
    </location>
</feature>
<accession>A0A7S1AYA9</accession>
<protein>
    <recommendedName>
        <fullName evidence="4">Choloylglycine hydrolase/NAAA C-terminal domain-containing protein</fullName>
    </recommendedName>
</protein>
<reference evidence="5" key="1">
    <citation type="submission" date="2021-01" db="EMBL/GenBank/DDBJ databases">
        <authorList>
            <person name="Corre E."/>
            <person name="Pelletier E."/>
            <person name="Niang G."/>
            <person name="Scheremetjew M."/>
            <person name="Finn R."/>
            <person name="Kale V."/>
            <person name="Holt S."/>
            <person name="Cochrane G."/>
            <person name="Meng A."/>
            <person name="Brown T."/>
            <person name="Cohen L."/>
        </authorList>
    </citation>
    <scope>NUCLEOTIDE SEQUENCE</scope>
</reference>
<sequence length="507" mass="52962">MFPVVLVALSATGAFACSEFRLNSSGSPGRNVVSGRTMDLPYNLDFALTFLPKGSEYRPTAIPLPTRTSSHDVIGISSSQDLHLNETVILTDGLNDAGLSCGLLIAESVDPSSLIKWDPVGSEKQLFLFSACTHILASYGTVAEVITHFTPSNYILVALPFASAAQAHRVTHMPIHDPSGASAVIELTAGLLGNTANPPTDQFVVHRNPNGVTTNSPGIEDQLAILKTYDPEGPSNRPAWINDDPLPAYMAQYHSGSDLTAAVAAFRATPGDLSSPSRFTRLSTYSKAAGTGPTMTAATNPIPGGAIVDAAGLYPATDAAAQLMTAHLILSHVMDVPRMNDRGTVQISPTDIDLTIYWTLKDHTARRYYFATMTHAAYRYVDVGTLAAAARQAGVKGPKTISLVPAGASVHEPFGKDATVTMEGAITGGADDADGPEGSIIEVMHMVIGGAGIRQGEAHPCEDEMRTVACASAIARCECNGITVACPVCGGGGGAGSKKNQTVAERS</sequence>
<dbReference type="AlphaFoldDB" id="A0A7S1AYA9"/>
<gene>
    <name evidence="5" type="ORF">NSCI0253_LOCUS43173</name>
</gene>
<feature type="domain" description="Choloylglycine hydrolase/NAAA C-terminal" evidence="4">
    <location>
        <begin position="30"/>
        <end position="287"/>
    </location>
</feature>